<dbReference type="EMBL" id="WHJH01000097">
    <property type="protein sequence ID" value="NHZ93820.1"/>
    <property type="molecule type" value="Genomic_DNA"/>
</dbReference>
<dbReference type="RefSeq" id="WP_166882503.1">
    <property type="nucleotide sequence ID" value="NZ_WHJH01000097.1"/>
</dbReference>
<name>A0ABX0P3F0_9BURK</name>
<comment type="caution">
    <text evidence="3">The sequence shown here is derived from an EMBL/GenBank/DDBJ whole genome shotgun (WGS) entry which is preliminary data.</text>
</comment>
<evidence type="ECO:0000313" key="4">
    <source>
        <dbReference type="Proteomes" id="UP000609726"/>
    </source>
</evidence>
<dbReference type="GO" id="GO:0008168">
    <property type="term" value="F:methyltransferase activity"/>
    <property type="evidence" value="ECO:0007669"/>
    <property type="project" value="UniProtKB-KW"/>
</dbReference>
<gene>
    <name evidence="3" type="ORF">F2P45_33185</name>
</gene>
<dbReference type="SUPFAM" id="SSF53335">
    <property type="entry name" value="S-adenosyl-L-methionine-dependent methyltransferases"/>
    <property type="match status" value="1"/>
</dbReference>
<dbReference type="InterPro" id="IPR029063">
    <property type="entry name" value="SAM-dependent_MTases_sf"/>
</dbReference>
<evidence type="ECO:0000313" key="3">
    <source>
        <dbReference type="EMBL" id="NHZ93820.1"/>
    </source>
</evidence>
<keyword evidence="3" id="KW-0489">Methyltransferase</keyword>
<proteinExistence type="inferred from homology"/>
<dbReference type="InterPro" id="IPR003356">
    <property type="entry name" value="DNA_methylase_A-5"/>
</dbReference>
<sequence length="444" mass="48112">MTKNSATALKNPTQSYDLFASKVGAEVSRVLAGGKLDRKAAASYLNGAASEALVELVPRDTRSTDGIFFSGKKLSKYVARCLSAKIAAGATVADPTCGAGDLLLACATLMSRGQSTAATVAQWSSRIIGLDLHGEFVNAARARLTLLAAQEGFSATEEVRATRFDNLLPGNYFDHLEKIAAADCVVMNPPFAKVQTPDDCEWAKGSVQLAGVIFASVLSNAKIGQEIVAVLPDVLRCGSRYQRWRKFIDAHCVSKRIHVYGRFDEKTDVDVFVVHLTKSARFATKSKGDWIGRALSGTNKPHSAVLNDFFKVSVGAYVPFRAKKTDEIVDYLCVGDVPADAEVAAPSKCRFNGTLHQTPFVVIRRTSNPADSRRVIPTLITGPKMVAVENHLIVLMPADGALSSCRRLIAVLQNEETDNWMNRASRCRHLTTAIVKKLPLIGWT</sequence>
<dbReference type="Gene3D" id="3.40.50.150">
    <property type="entry name" value="Vaccinia Virus protein VP39"/>
    <property type="match status" value="1"/>
</dbReference>
<evidence type="ECO:0000259" key="2">
    <source>
        <dbReference type="Pfam" id="PF02384"/>
    </source>
</evidence>
<comment type="similarity">
    <text evidence="1">Belongs to the N(4)/N(6)-methyltransferase family.</text>
</comment>
<dbReference type="PRINTS" id="PR00507">
    <property type="entry name" value="N12N6MTFRASE"/>
</dbReference>
<evidence type="ECO:0000256" key="1">
    <source>
        <dbReference type="ARBA" id="ARBA00006594"/>
    </source>
</evidence>
<protein>
    <submittedName>
        <fullName evidence="3">N-6 DNA methylase</fullName>
    </submittedName>
</protein>
<keyword evidence="4" id="KW-1185">Reference proteome</keyword>
<dbReference type="GO" id="GO:0032259">
    <property type="term" value="P:methylation"/>
    <property type="evidence" value="ECO:0007669"/>
    <property type="project" value="UniProtKB-KW"/>
</dbReference>
<dbReference type="Proteomes" id="UP000609726">
    <property type="component" value="Unassembled WGS sequence"/>
</dbReference>
<keyword evidence="3" id="KW-0808">Transferase</keyword>
<accession>A0ABX0P3F0</accession>
<organism evidence="3 4">
    <name type="scientific">Massilia mucilaginosa</name>
    <dbReference type="NCBI Taxonomy" id="2609282"/>
    <lineage>
        <taxon>Bacteria</taxon>
        <taxon>Pseudomonadati</taxon>
        <taxon>Pseudomonadota</taxon>
        <taxon>Betaproteobacteria</taxon>
        <taxon>Burkholderiales</taxon>
        <taxon>Oxalobacteraceae</taxon>
        <taxon>Telluria group</taxon>
        <taxon>Massilia</taxon>
    </lineage>
</organism>
<feature type="domain" description="DNA methylase adenine-specific" evidence="2">
    <location>
        <begin position="48"/>
        <end position="205"/>
    </location>
</feature>
<reference evidence="3 4" key="1">
    <citation type="submission" date="2019-10" db="EMBL/GenBank/DDBJ databases">
        <title>Taxonomy of Antarctic Massilia spp.: description of Massilia rubra sp. nov., Massilia aquatica sp. nov., Massilia mucilaginosa sp. nov., Massilia frigida sp. nov. isolated from streams, lakes and regoliths.</title>
        <authorList>
            <person name="Holochova P."/>
            <person name="Sedlacek I."/>
            <person name="Kralova S."/>
            <person name="Maslanova I."/>
            <person name="Busse H.-J."/>
            <person name="Stankova E."/>
            <person name="Vrbovska V."/>
            <person name="Kovarovic V."/>
            <person name="Bartak M."/>
            <person name="Svec P."/>
            <person name="Pantucek R."/>
        </authorList>
    </citation>
    <scope>NUCLEOTIDE SEQUENCE [LARGE SCALE GENOMIC DNA]</scope>
    <source>
        <strain evidence="3 4">CCM 8733</strain>
    </source>
</reference>
<dbReference type="Pfam" id="PF02384">
    <property type="entry name" value="N6_Mtase"/>
    <property type="match status" value="1"/>
</dbReference>